<dbReference type="InterPro" id="IPR008928">
    <property type="entry name" value="6-hairpin_glycosidase_sf"/>
</dbReference>
<feature type="domain" description="Trehalase-like N-terminal" evidence="2">
    <location>
        <begin position="4"/>
        <end position="127"/>
    </location>
</feature>
<sequence>MPGRIEDYAIIGDLRTAALVGRDGSIDWLCCPRFDSHAVLAALLGTDQNGHWRIAPPGAGSCTRRSYLQDTLVLESVWEEPAGSVRLLDFMPLSGEGRGPCVVRIAECLRGSVRLRSELRLRFGYGQFVPWVRSVGDAHVAVAGPDAVWLYSDVEQHGEHLATTSESELHQGDRLAFVLSWQPSFQGEPPRTDAESSLRQTERTWREWTATCSYQGRWREAVIRSLITLKALTYAPTGGIVPPATTSLPEAVGGSRNWDYRFCWLRDATLTLSSLLRTGFVDEAAAWRRWLERSVAGSPQDLQIMYGVAGERWLPESELTWLPGYLGSRPVRSGNAAAGQFQLDVYGEVLDALYLARNSGLAPLHHVWDIECAVVDFVERSWRQPDDGLWEIRGERRPFVHSKVMAWVAFDRAIRTAEQFGLAGPVERWRAVREEIHREVCERGFDAVRNTFTQSYGSAELDAALLLIPRTGFLPAYDDRVRGTVDAVAAELDHGGFLRRYSTGDDPGTSVDGLTGTEGSFLACSFWLADALAATGRRREAEELFERLLGIRNDVGLLAEEYDVVGHRQVGNFPQAFSHVGLLDTALRLTGHPHRPPVHGT</sequence>
<evidence type="ECO:0000259" key="2">
    <source>
        <dbReference type="Pfam" id="PF19291"/>
    </source>
</evidence>
<dbReference type="InterPro" id="IPR012341">
    <property type="entry name" value="6hp_glycosidase-like_sf"/>
</dbReference>
<reference evidence="4" key="1">
    <citation type="journal article" date="2019" name="Int. J. Syst. Evol. Microbiol.">
        <title>The Global Catalogue of Microorganisms (GCM) 10K type strain sequencing project: providing services to taxonomists for standard genome sequencing and annotation.</title>
        <authorList>
            <consortium name="The Broad Institute Genomics Platform"/>
            <consortium name="The Broad Institute Genome Sequencing Center for Infectious Disease"/>
            <person name="Wu L."/>
            <person name="Ma J."/>
        </authorList>
    </citation>
    <scope>NUCLEOTIDE SEQUENCE [LARGE SCALE GENOMIC DNA]</scope>
    <source>
        <strain evidence="4">JCM 13004</strain>
    </source>
</reference>
<dbReference type="GO" id="GO:0016787">
    <property type="term" value="F:hydrolase activity"/>
    <property type="evidence" value="ECO:0007669"/>
    <property type="project" value="UniProtKB-KW"/>
</dbReference>
<proteinExistence type="predicted"/>
<protein>
    <submittedName>
        <fullName evidence="3">Glycoside hydrolase family 15 protein</fullName>
    </submittedName>
</protein>
<accession>A0ABP4GYS7</accession>
<evidence type="ECO:0000259" key="1">
    <source>
        <dbReference type="Pfam" id="PF00723"/>
    </source>
</evidence>
<evidence type="ECO:0000313" key="4">
    <source>
        <dbReference type="Proteomes" id="UP001500037"/>
    </source>
</evidence>
<dbReference type="Pfam" id="PF00723">
    <property type="entry name" value="Glyco_hydro_15"/>
    <property type="match status" value="1"/>
</dbReference>
<dbReference type="InterPro" id="IPR011613">
    <property type="entry name" value="GH15-like"/>
</dbReference>
<dbReference type="SUPFAM" id="SSF48208">
    <property type="entry name" value="Six-hairpin glycosidases"/>
    <property type="match status" value="1"/>
</dbReference>
<dbReference type="Gene3D" id="1.50.10.10">
    <property type="match status" value="1"/>
</dbReference>
<dbReference type="EMBL" id="BAAALF010000064">
    <property type="protein sequence ID" value="GAA1243485.1"/>
    <property type="molecule type" value="Genomic_DNA"/>
</dbReference>
<feature type="domain" description="GH15-like" evidence="1">
    <location>
        <begin position="218"/>
        <end position="586"/>
    </location>
</feature>
<dbReference type="Proteomes" id="UP001500037">
    <property type="component" value="Unassembled WGS sequence"/>
</dbReference>
<dbReference type="PANTHER" id="PTHR31616">
    <property type="entry name" value="TREHALASE"/>
    <property type="match status" value="1"/>
</dbReference>
<gene>
    <name evidence="3" type="ORF">GCM10009665_37910</name>
</gene>
<comment type="caution">
    <text evidence="3">The sequence shown here is derived from an EMBL/GenBank/DDBJ whole genome shotgun (WGS) entry which is preliminary data.</text>
</comment>
<evidence type="ECO:0000313" key="3">
    <source>
        <dbReference type="EMBL" id="GAA1243485.1"/>
    </source>
</evidence>
<dbReference type="InterPro" id="IPR045582">
    <property type="entry name" value="Trehalase-like_N"/>
</dbReference>
<dbReference type="PANTHER" id="PTHR31616:SF0">
    <property type="entry name" value="GLUCAN 1,4-ALPHA-GLUCOSIDASE"/>
    <property type="match status" value="1"/>
</dbReference>
<dbReference type="RefSeq" id="WP_344442908.1">
    <property type="nucleotide sequence ID" value="NZ_BAAALF010000064.1"/>
</dbReference>
<name>A0ABP4GYS7_9ACTN</name>
<dbReference type="Pfam" id="PF19291">
    <property type="entry name" value="TREH_N"/>
    <property type="match status" value="1"/>
</dbReference>
<keyword evidence="3" id="KW-0378">Hydrolase</keyword>
<organism evidence="3 4">
    <name type="scientific">Kitasatospora nipponensis</name>
    <dbReference type="NCBI Taxonomy" id="258049"/>
    <lineage>
        <taxon>Bacteria</taxon>
        <taxon>Bacillati</taxon>
        <taxon>Actinomycetota</taxon>
        <taxon>Actinomycetes</taxon>
        <taxon>Kitasatosporales</taxon>
        <taxon>Streptomycetaceae</taxon>
        <taxon>Kitasatospora</taxon>
    </lineage>
</organism>
<keyword evidence="4" id="KW-1185">Reference proteome</keyword>